<proteinExistence type="inferred from homology"/>
<dbReference type="AlphaFoldDB" id="A0AAD4KTB9"/>
<evidence type="ECO:0000259" key="2">
    <source>
        <dbReference type="Pfam" id="PF00144"/>
    </source>
</evidence>
<comment type="caution">
    <text evidence="4">The sequence shown here is derived from an EMBL/GenBank/DDBJ whole genome shotgun (WGS) entry which is preliminary data.</text>
</comment>
<reference evidence="4" key="1">
    <citation type="submission" date="2021-12" db="EMBL/GenBank/DDBJ databases">
        <title>Convergent genome expansion in fungi linked to evolution of root-endophyte symbiosis.</title>
        <authorList>
            <consortium name="DOE Joint Genome Institute"/>
            <person name="Ke Y.-H."/>
            <person name="Bonito G."/>
            <person name="Liao H.-L."/>
            <person name="Looney B."/>
            <person name="Rojas-Flechas A."/>
            <person name="Nash J."/>
            <person name="Hameed K."/>
            <person name="Schadt C."/>
            <person name="Martin F."/>
            <person name="Crous P.W."/>
            <person name="Miettinen O."/>
            <person name="Magnuson J.K."/>
            <person name="Labbe J."/>
            <person name="Jacobson D."/>
            <person name="Doktycz M.J."/>
            <person name="Veneault-Fourrey C."/>
            <person name="Kuo A."/>
            <person name="Mondo S."/>
            <person name="Calhoun S."/>
            <person name="Riley R."/>
            <person name="Ohm R."/>
            <person name="LaButti K."/>
            <person name="Andreopoulos B."/>
            <person name="Pangilinan J."/>
            <person name="Nolan M."/>
            <person name="Tritt A."/>
            <person name="Clum A."/>
            <person name="Lipzen A."/>
            <person name="Daum C."/>
            <person name="Barry K."/>
            <person name="Grigoriev I.V."/>
            <person name="Vilgalys R."/>
        </authorList>
    </citation>
    <scope>NUCLEOTIDE SEQUENCE</scope>
    <source>
        <strain evidence="4">PMI_201</strain>
    </source>
</reference>
<dbReference type="Gene3D" id="2.40.128.600">
    <property type="match status" value="1"/>
</dbReference>
<organism evidence="4 5">
    <name type="scientific">Talaromyces proteolyticus</name>
    <dbReference type="NCBI Taxonomy" id="1131652"/>
    <lineage>
        <taxon>Eukaryota</taxon>
        <taxon>Fungi</taxon>
        <taxon>Dikarya</taxon>
        <taxon>Ascomycota</taxon>
        <taxon>Pezizomycotina</taxon>
        <taxon>Eurotiomycetes</taxon>
        <taxon>Eurotiomycetidae</taxon>
        <taxon>Eurotiales</taxon>
        <taxon>Trichocomaceae</taxon>
        <taxon>Talaromyces</taxon>
        <taxon>Talaromyces sect. Bacilispori</taxon>
    </lineage>
</organism>
<sequence>MRLDNEWDNIVEKALRKWNVPGTAIAVVHGGESCVKAYGLAELPARKLETNSIFPTMSTNKAFLAAATALVIDDTKASEQPLTWDTPISSVIPDDFGPSDITFEDALSHRSGQPGHEPKLSLASRDEDLQNLVRSMRHLSPAYPLRTTWEYNTFMYMVVSHALVQKMGESLESFLQRRIWLPLGMGDTYFSTQKVRKMPGIQERLVKGYEWVSEAKKYKLYEPINYQPLEGVGSMASTVLDYEKWIKALLTKSTPLSAESYEALFHPRSILSKPDSVSASLNCAHLYALGWFVDNYQGYPFYWHTGGWPGVSILLGLIPDKQFGFVMMSNSRYAGRELQIDLYHCLINRCLNLPIPQSIIDNGEQGPSGTVGLQKPETSIEATARLFSKHAGTSTAPILPLSSYVGTYINKGYGSITINLDKSNGSLHADLLDRVTPSRMDLEHVTRNYFLAKIYEPGWDSAGIEYYVTEFRISSNDKVDKVGFNFEPALGEGELIWFTLA</sequence>
<feature type="domain" description="Beta-lactamase-related" evidence="2">
    <location>
        <begin position="8"/>
        <end position="338"/>
    </location>
</feature>
<dbReference type="InterPro" id="IPR050491">
    <property type="entry name" value="AmpC-like"/>
</dbReference>
<name>A0AAD4KTB9_9EURO</name>
<protein>
    <submittedName>
        <fullName evidence="4">Beta-lactamase/transpeptidase-like protein</fullName>
    </submittedName>
</protein>
<dbReference type="SUPFAM" id="SSF56601">
    <property type="entry name" value="beta-lactamase/transpeptidase-like"/>
    <property type="match status" value="1"/>
</dbReference>
<feature type="domain" description="Peptidase S12 Pab87-related C-terminal" evidence="3">
    <location>
        <begin position="394"/>
        <end position="498"/>
    </location>
</feature>
<dbReference type="InterPro" id="IPR001466">
    <property type="entry name" value="Beta-lactam-related"/>
</dbReference>
<dbReference type="PANTHER" id="PTHR46825">
    <property type="entry name" value="D-ALANYL-D-ALANINE-CARBOXYPEPTIDASE/ENDOPEPTIDASE AMPH"/>
    <property type="match status" value="1"/>
</dbReference>
<evidence type="ECO:0000259" key="3">
    <source>
        <dbReference type="Pfam" id="PF11954"/>
    </source>
</evidence>
<dbReference type="Gene3D" id="3.40.710.10">
    <property type="entry name" value="DD-peptidase/beta-lactamase superfamily"/>
    <property type="match status" value="1"/>
</dbReference>
<dbReference type="RefSeq" id="XP_046071069.1">
    <property type="nucleotide sequence ID" value="XM_046211343.1"/>
</dbReference>
<keyword evidence="5" id="KW-1185">Reference proteome</keyword>
<dbReference type="Proteomes" id="UP001201262">
    <property type="component" value="Unassembled WGS sequence"/>
</dbReference>
<evidence type="ECO:0000313" key="5">
    <source>
        <dbReference type="Proteomes" id="UP001201262"/>
    </source>
</evidence>
<dbReference type="Pfam" id="PF11954">
    <property type="entry name" value="DUF3471"/>
    <property type="match status" value="1"/>
</dbReference>
<dbReference type="GeneID" id="70241630"/>
<evidence type="ECO:0000256" key="1">
    <source>
        <dbReference type="ARBA" id="ARBA00038215"/>
    </source>
</evidence>
<comment type="similarity">
    <text evidence="1">Belongs to the peptidase S12 family.</text>
</comment>
<accession>A0AAD4KTB9</accession>
<dbReference type="InterPro" id="IPR021860">
    <property type="entry name" value="Peptidase_S12_Pab87-rel_C"/>
</dbReference>
<dbReference type="InterPro" id="IPR012338">
    <property type="entry name" value="Beta-lactam/transpept-like"/>
</dbReference>
<evidence type="ECO:0000313" key="4">
    <source>
        <dbReference type="EMBL" id="KAH8696131.1"/>
    </source>
</evidence>
<gene>
    <name evidence="4" type="ORF">BGW36DRAFT_297275</name>
</gene>
<dbReference type="PANTHER" id="PTHR46825:SF9">
    <property type="entry name" value="BETA-LACTAMASE-RELATED DOMAIN-CONTAINING PROTEIN"/>
    <property type="match status" value="1"/>
</dbReference>
<dbReference type="EMBL" id="JAJTJA010000007">
    <property type="protein sequence ID" value="KAH8696131.1"/>
    <property type="molecule type" value="Genomic_DNA"/>
</dbReference>
<dbReference type="Pfam" id="PF00144">
    <property type="entry name" value="Beta-lactamase"/>
    <property type="match status" value="1"/>
</dbReference>